<sequence length="278" mass="29122">MKKLFTLILVGILALAFTGCGSKDSTSQSNQQQAQTESAEITIAGSTSVQPISEALTEAFMAKNPNIKVNVQGGGSGAGIKAAQEGTADIGSSSRELKPEETGLTETVICKDGVAIVVNSKNVVKDLSIEQIKKIYSGKITNWKEVGGANQTINVITREAGSGTRGAFEELVMGKDNPISDKAIVQNSTGAARTSVAGDVNAIAYISMASIDDTVKAVTVEGIEANAENVLNGSYKIQRPFLYLTKAAPAGTVKTYIDFVMSEEGQSIIQKEGLVLVK</sequence>
<evidence type="ECO:0000256" key="11">
    <source>
        <dbReference type="SAM" id="MobiDB-lite"/>
    </source>
</evidence>
<protein>
    <recommendedName>
        <fullName evidence="10">Phosphate-binding protein</fullName>
    </recommendedName>
</protein>
<dbReference type="Gene3D" id="3.40.190.10">
    <property type="entry name" value="Periplasmic binding protein-like II"/>
    <property type="match status" value="2"/>
</dbReference>
<evidence type="ECO:0000256" key="5">
    <source>
        <dbReference type="ARBA" id="ARBA00022448"/>
    </source>
</evidence>
<feature type="region of interest" description="Disordered" evidence="11">
    <location>
        <begin position="80"/>
        <end position="99"/>
    </location>
</feature>
<evidence type="ECO:0000256" key="3">
    <source>
        <dbReference type="ARBA" id="ARBA00008725"/>
    </source>
</evidence>
<dbReference type="GO" id="GO:0042301">
    <property type="term" value="F:phosphate ion binding"/>
    <property type="evidence" value="ECO:0007669"/>
    <property type="project" value="UniProtKB-UniRule"/>
</dbReference>
<keyword evidence="7 10" id="KW-0732">Signal</keyword>
<dbReference type="PANTHER" id="PTHR30570">
    <property type="entry name" value="PERIPLASMIC PHOSPHATE BINDING COMPONENT OF PHOSPHATE ABC TRANSPORTER"/>
    <property type="match status" value="1"/>
</dbReference>
<evidence type="ECO:0000256" key="7">
    <source>
        <dbReference type="ARBA" id="ARBA00022729"/>
    </source>
</evidence>
<evidence type="ECO:0000256" key="2">
    <source>
        <dbReference type="ARBA" id="ARBA00004193"/>
    </source>
</evidence>
<dbReference type="GO" id="GO:0006817">
    <property type="term" value="P:phosphate ion transport"/>
    <property type="evidence" value="ECO:0007669"/>
    <property type="project" value="UniProtKB-UniRule"/>
</dbReference>
<dbReference type="CDD" id="cd13653">
    <property type="entry name" value="PBP2_phosphate_like_1"/>
    <property type="match status" value="1"/>
</dbReference>
<dbReference type="Proteomes" id="UP000430508">
    <property type="component" value="Chromosome"/>
</dbReference>
<dbReference type="RefSeq" id="WP_158208612.1">
    <property type="nucleotide sequence ID" value="NZ_CP046996.1"/>
</dbReference>
<dbReference type="GO" id="GO:0005886">
    <property type="term" value="C:plasma membrane"/>
    <property type="evidence" value="ECO:0007669"/>
    <property type="project" value="UniProtKB-SubCell"/>
</dbReference>
<keyword evidence="6 10" id="KW-0592">Phosphate transport</keyword>
<evidence type="ECO:0000256" key="8">
    <source>
        <dbReference type="ARBA" id="ARBA00023139"/>
    </source>
</evidence>
<comment type="function">
    <text evidence="10">Involved in the system for phosphate transport across the cytoplasmic membrane.</text>
</comment>
<comment type="subcellular location">
    <subcellularLocation>
        <location evidence="2 10">Cell membrane</location>
        <topology evidence="2 10">Lipid-anchor</topology>
    </subcellularLocation>
</comment>
<keyword evidence="9 10" id="KW-0449">Lipoprotein</keyword>
<dbReference type="InterPro" id="IPR050811">
    <property type="entry name" value="Phosphate_ABC_transporter"/>
</dbReference>
<keyword evidence="5 10" id="KW-0813">Transport</keyword>
<dbReference type="InterPro" id="IPR024370">
    <property type="entry name" value="PBP_domain"/>
</dbReference>
<comment type="subunit">
    <text evidence="4 10">The complex is composed of two ATP-binding proteins (PstB), two transmembrane proteins (PstC and PstA) and a solute-binding protein (PstS).</text>
</comment>
<comment type="function">
    <text evidence="1">Part of the ABC transporter complex PstSACB involved in phosphate import.</text>
</comment>
<dbReference type="PROSITE" id="PS51257">
    <property type="entry name" value="PROKAR_LIPOPROTEIN"/>
    <property type="match status" value="1"/>
</dbReference>
<evidence type="ECO:0000256" key="10">
    <source>
        <dbReference type="RuleBase" id="RU367119"/>
    </source>
</evidence>
<dbReference type="PANTHER" id="PTHR30570:SF1">
    <property type="entry name" value="PHOSPHATE-BINDING PROTEIN PSTS"/>
    <property type="match status" value="1"/>
</dbReference>
<reference evidence="13 14" key="1">
    <citation type="submission" date="2019-12" db="EMBL/GenBank/DDBJ databases">
        <title>Sequence classification of anaerobic respiratory reductive dehalogenases: First we see many, then we see few.</title>
        <authorList>
            <person name="Molenda O."/>
            <person name="Puentes Jacome L.A."/>
            <person name="Cao X."/>
            <person name="Nesbo C.L."/>
            <person name="Tang S."/>
            <person name="Morson N."/>
            <person name="Patron J."/>
            <person name="Lomheim L."/>
            <person name="Wishart D.S."/>
            <person name="Edwards E.A."/>
        </authorList>
    </citation>
    <scope>NUCLEOTIDE SEQUENCE [LARGE SCALE GENOMIC DNA]</scope>
    <source>
        <strain evidence="13 14">12DCA</strain>
    </source>
</reference>
<evidence type="ECO:0000256" key="9">
    <source>
        <dbReference type="ARBA" id="ARBA00023288"/>
    </source>
</evidence>
<dbReference type="SUPFAM" id="SSF53850">
    <property type="entry name" value="Periplasmic binding protein-like II"/>
    <property type="match status" value="1"/>
</dbReference>
<keyword evidence="8 10" id="KW-0564">Palmitate</keyword>
<keyword evidence="10" id="KW-0472">Membrane</keyword>
<keyword evidence="10" id="KW-1003">Cell membrane</keyword>
<organism evidence="13 14">
    <name type="scientific">Dehalobacter restrictus</name>
    <dbReference type="NCBI Taxonomy" id="55583"/>
    <lineage>
        <taxon>Bacteria</taxon>
        <taxon>Bacillati</taxon>
        <taxon>Bacillota</taxon>
        <taxon>Clostridia</taxon>
        <taxon>Eubacteriales</taxon>
        <taxon>Desulfitobacteriaceae</taxon>
        <taxon>Dehalobacter</taxon>
    </lineage>
</organism>
<evidence type="ECO:0000313" key="13">
    <source>
        <dbReference type="EMBL" id="QHA01653.1"/>
    </source>
</evidence>
<evidence type="ECO:0000256" key="1">
    <source>
        <dbReference type="ARBA" id="ARBA00002841"/>
    </source>
</evidence>
<gene>
    <name evidence="13" type="primary">pstS</name>
    <name evidence="13" type="ORF">GQ588_13885</name>
</gene>
<feature type="signal peptide" evidence="10">
    <location>
        <begin position="1"/>
        <end position="22"/>
    </location>
</feature>
<name>A0A857DLG6_9FIRM</name>
<dbReference type="SMR" id="A0A857DLG6"/>
<comment type="similarity">
    <text evidence="3 10">Belongs to the PstS family.</text>
</comment>
<evidence type="ECO:0000256" key="4">
    <source>
        <dbReference type="ARBA" id="ARBA00011529"/>
    </source>
</evidence>
<evidence type="ECO:0000313" key="14">
    <source>
        <dbReference type="Proteomes" id="UP000430508"/>
    </source>
</evidence>
<proteinExistence type="inferred from homology"/>
<feature type="domain" description="PBP" evidence="12">
    <location>
        <begin position="31"/>
        <end position="264"/>
    </location>
</feature>
<dbReference type="InterPro" id="IPR011862">
    <property type="entry name" value="Phos-bd"/>
</dbReference>
<evidence type="ECO:0000259" key="12">
    <source>
        <dbReference type="Pfam" id="PF12849"/>
    </source>
</evidence>
<feature type="chain" id="PRO_5039758057" description="Phosphate-binding protein" evidence="10">
    <location>
        <begin position="23"/>
        <end position="278"/>
    </location>
</feature>
<dbReference type="AlphaFoldDB" id="A0A857DLG6"/>
<dbReference type="NCBIfam" id="TIGR02136">
    <property type="entry name" value="ptsS_2"/>
    <property type="match status" value="1"/>
</dbReference>
<dbReference type="EMBL" id="CP046996">
    <property type="protein sequence ID" value="QHA01653.1"/>
    <property type="molecule type" value="Genomic_DNA"/>
</dbReference>
<evidence type="ECO:0000256" key="6">
    <source>
        <dbReference type="ARBA" id="ARBA00022592"/>
    </source>
</evidence>
<accession>A0A857DLG6</accession>
<dbReference type="Pfam" id="PF12849">
    <property type="entry name" value="PBP_like_2"/>
    <property type="match status" value="1"/>
</dbReference>